<proteinExistence type="predicted"/>
<organism evidence="1 2">
    <name type="scientific">Panagrolaimus sp. ES5</name>
    <dbReference type="NCBI Taxonomy" id="591445"/>
    <lineage>
        <taxon>Eukaryota</taxon>
        <taxon>Metazoa</taxon>
        <taxon>Ecdysozoa</taxon>
        <taxon>Nematoda</taxon>
        <taxon>Chromadorea</taxon>
        <taxon>Rhabditida</taxon>
        <taxon>Tylenchina</taxon>
        <taxon>Panagrolaimomorpha</taxon>
        <taxon>Panagrolaimoidea</taxon>
        <taxon>Panagrolaimidae</taxon>
        <taxon>Panagrolaimus</taxon>
    </lineage>
</organism>
<evidence type="ECO:0000313" key="2">
    <source>
        <dbReference type="WBParaSite" id="ES5_v2.g21953.t1"/>
    </source>
</evidence>
<sequence length="109" mass="12200">MSVEAVQLNTDNDEEEEDEEEASTSSSSSLSQTWTSLPLLSTDNEDNSNDPNLMSPSLCKQGILKHFENLVNQLSTGWKYHVANTDGIKDSWLKFEDFYSNVCQFTGGQ</sequence>
<reference evidence="2" key="1">
    <citation type="submission" date="2022-11" db="UniProtKB">
        <authorList>
            <consortium name="WormBaseParasite"/>
        </authorList>
    </citation>
    <scope>IDENTIFICATION</scope>
</reference>
<dbReference type="Proteomes" id="UP000887579">
    <property type="component" value="Unplaced"/>
</dbReference>
<accession>A0AC34FY76</accession>
<protein>
    <submittedName>
        <fullName evidence="2">Uncharacterized protein</fullName>
    </submittedName>
</protein>
<dbReference type="WBParaSite" id="ES5_v2.g21953.t1">
    <property type="protein sequence ID" value="ES5_v2.g21953.t1"/>
    <property type="gene ID" value="ES5_v2.g21953"/>
</dbReference>
<name>A0AC34FY76_9BILA</name>
<evidence type="ECO:0000313" key="1">
    <source>
        <dbReference type="Proteomes" id="UP000887579"/>
    </source>
</evidence>